<dbReference type="GO" id="GO:0009003">
    <property type="term" value="F:signal peptidase activity"/>
    <property type="evidence" value="ECO:0007669"/>
    <property type="project" value="UniProtKB-EC"/>
</dbReference>
<evidence type="ECO:0000313" key="9">
    <source>
        <dbReference type="Proteomes" id="UP000663191"/>
    </source>
</evidence>
<evidence type="ECO:0000313" key="8">
    <source>
        <dbReference type="EMBL" id="QSW86341.1"/>
    </source>
</evidence>
<gene>
    <name evidence="8" type="ORF">J0X27_05850</name>
</gene>
<dbReference type="Pfam" id="PF10502">
    <property type="entry name" value="Peptidase_S26"/>
    <property type="match status" value="1"/>
</dbReference>
<feature type="region of interest" description="Disordered" evidence="5">
    <location>
        <begin position="182"/>
        <end position="228"/>
    </location>
</feature>
<dbReference type="RefSeq" id="WP_207271463.1">
    <property type="nucleotide sequence ID" value="NZ_CP071463.1"/>
</dbReference>
<dbReference type="Gene3D" id="2.10.109.10">
    <property type="entry name" value="Umud Fragment, subunit A"/>
    <property type="match status" value="1"/>
</dbReference>
<dbReference type="InterPro" id="IPR036286">
    <property type="entry name" value="LexA/Signal_pep-like_sf"/>
</dbReference>
<evidence type="ECO:0000259" key="7">
    <source>
        <dbReference type="Pfam" id="PF10502"/>
    </source>
</evidence>
<dbReference type="EC" id="3.4.21.89" evidence="8"/>
<keyword evidence="4 6" id="KW-0472">Membrane</keyword>
<dbReference type="KEGG" id="hlo:J0X27_05850"/>
<evidence type="ECO:0000256" key="6">
    <source>
        <dbReference type="SAM" id="Phobius"/>
    </source>
</evidence>
<name>A0A8A2UBZ2_9EURY</name>
<keyword evidence="8" id="KW-0378">Hydrolase</keyword>
<dbReference type="SUPFAM" id="SSF51306">
    <property type="entry name" value="LexA/Signal peptidase"/>
    <property type="match status" value="1"/>
</dbReference>
<dbReference type="GeneID" id="63183248"/>
<dbReference type="GO" id="GO:0006465">
    <property type="term" value="P:signal peptide processing"/>
    <property type="evidence" value="ECO:0007669"/>
    <property type="project" value="InterPro"/>
</dbReference>
<feature type="compositionally biased region" description="Basic and acidic residues" evidence="5">
    <location>
        <begin position="198"/>
        <end position="208"/>
    </location>
</feature>
<dbReference type="GO" id="GO:0004252">
    <property type="term" value="F:serine-type endopeptidase activity"/>
    <property type="evidence" value="ECO:0007669"/>
    <property type="project" value="InterPro"/>
</dbReference>
<feature type="compositionally biased region" description="Acidic residues" evidence="5">
    <location>
        <begin position="217"/>
        <end position="228"/>
    </location>
</feature>
<dbReference type="InterPro" id="IPR019533">
    <property type="entry name" value="Peptidase_S26"/>
</dbReference>
<reference evidence="8 9" key="1">
    <citation type="journal article" date="2006" name="Int. J. Syst. Evol. Microbiol.">
        <title>Haloterrigena longa sp. nov. and Haloterrigena limicola sp. nov., extremely halophilic archaea isolated from a salt lake.</title>
        <authorList>
            <person name="Cui H.L."/>
            <person name="Tohty D."/>
            <person name="Zhou P.J."/>
            <person name="Liu S.J."/>
        </authorList>
    </citation>
    <scope>NUCLEOTIDE SEQUENCE [LARGE SCALE GENOMIC DNA]</scope>
    <source>
        <strain evidence="8 9">ABH32</strain>
    </source>
</reference>
<evidence type="ECO:0000256" key="5">
    <source>
        <dbReference type="SAM" id="MobiDB-lite"/>
    </source>
</evidence>
<dbReference type="GO" id="GO:0016020">
    <property type="term" value="C:membrane"/>
    <property type="evidence" value="ECO:0007669"/>
    <property type="project" value="UniProtKB-SubCell"/>
</dbReference>
<keyword evidence="9" id="KW-1185">Reference proteome</keyword>
<proteinExistence type="predicted"/>
<accession>A0A8A2UBZ2</accession>
<organism evidence="8 9">
    <name type="scientific">Natrinema longum</name>
    <dbReference type="NCBI Taxonomy" id="370324"/>
    <lineage>
        <taxon>Archaea</taxon>
        <taxon>Methanobacteriati</taxon>
        <taxon>Methanobacteriota</taxon>
        <taxon>Stenosarchaea group</taxon>
        <taxon>Halobacteria</taxon>
        <taxon>Halobacteriales</taxon>
        <taxon>Natrialbaceae</taxon>
        <taxon>Natrinema</taxon>
    </lineage>
</organism>
<dbReference type="InterPro" id="IPR001733">
    <property type="entry name" value="Peptidase_S26B"/>
</dbReference>
<feature type="transmembrane region" description="Helical" evidence="6">
    <location>
        <begin position="143"/>
        <end position="165"/>
    </location>
</feature>
<dbReference type="AlphaFoldDB" id="A0A8A2UBZ2"/>
<evidence type="ECO:0000256" key="3">
    <source>
        <dbReference type="ARBA" id="ARBA00022989"/>
    </source>
</evidence>
<feature type="domain" description="Peptidase S26" evidence="7">
    <location>
        <begin position="17"/>
        <end position="85"/>
    </location>
</feature>
<feature type="transmembrane region" description="Helical" evidence="6">
    <location>
        <begin position="7"/>
        <end position="29"/>
    </location>
</feature>
<evidence type="ECO:0000256" key="1">
    <source>
        <dbReference type="ARBA" id="ARBA00004370"/>
    </source>
</evidence>
<keyword evidence="3 6" id="KW-1133">Transmembrane helix</keyword>
<keyword evidence="2 6" id="KW-0812">Transmembrane</keyword>
<evidence type="ECO:0000256" key="2">
    <source>
        <dbReference type="ARBA" id="ARBA00022692"/>
    </source>
</evidence>
<dbReference type="CDD" id="cd06530">
    <property type="entry name" value="S26_SPase_I"/>
    <property type="match status" value="1"/>
</dbReference>
<dbReference type="EMBL" id="CP071463">
    <property type="protein sequence ID" value="QSW86341.1"/>
    <property type="molecule type" value="Genomic_DNA"/>
</dbReference>
<dbReference type="Proteomes" id="UP000663191">
    <property type="component" value="Chromosome"/>
</dbReference>
<protein>
    <submittedName>
        <fullName evidence="8">Signal peptidase I</fullName>
        <ecNumber evidence="8">3.4.21.89</ecNumber>
    </submittedName>
</protein>
<dbReference type="PANTHER" id="PTHR10806">
    <property type="entry name" value="SIGNAL PEPTIDASE COMPLEX CATALYTIC SUBUNIT SEC11"/>
    <property type="match status" value="1"/>
</dbReference>
<evidence type="ECO:0000256" key="4">
    <source>
        <dbReference type="ARBA" id="ARBA00023136"/>
    </source>
</evidence>
<dbReference type="OrthoDB" id="4822at2157"/>
<sequence length="228" mass="24182">MTPRLTSVVYTAIGIALLALIALVAVVTVPGVVGGDDAYIVTSNSMQPTIKSGDVVITKAVSPEEIQTGDVVTFQADGNSDRGYVTHRVVEVREENGERYVKTKGDANANPDEGYVPATAAQGVQHAHIPYVGYLLVFARSSLGLFALVIVPGLALVASGVWQLLREFGYAPDRGRVLDGVLGTKRAGTGTEAPSESESDHRDDDFGSRTDAVVPEIPDDEIETSDQR</sequence>
<comment type="subcellular location">
    <subcellularLocation>
        <location evidence="1">Membrane</location>
    </subcellularLocation>
</comment>
<dbReference type="NCBIfam" id="TIGR02228">
    <property type="entry name" value="sigpep_I_arch"/>
    <property type="match status" value="1"/>
</dbReference>
<dbReference type="PANTHER" id="PTHR10806:SF6">
    <property type="entry name" value="SIGNAL PEPTIDASE COMPLEX CATALYTIC SUBUNIT SEC11"/>
    <property type="match status" value="1"/>
</dbReference>